<dbReference type="PROSITE" id="PS51257">
    <property type="entry name" value="PROKAR_LIPOPROTEIN"/>
    <property type="match status" value="1"/>
</dbReference>
<evidence type="ECO:0000313" key="4">
    <source>
        <dbReference type="Proteomes" id="UP000318288"/>
    </source>
</evidence>
<accession>A0A5C6EAD3</accession>
<keyword evidence="2" id="KW-1133">Transmembrane helix</keyword>
<evidence type="ECO:0000256" key="1">
    <source>
        <dbReference type="SAM" id="MobiDB-lite"/>
    </source>
</evidence>
<keyword evidence="2" id="KW-0472">Membrane</keyword>
<dbReference type="RefSeq" id="WP_146462496.1">
    <property type="nucleotide sequence ID" value="NZ_SJPW01000013.1"/>
</dbReference>
<feature type="compositionally biased region" description="Basic and acidic residues" evidence="1">
    <location>
        <begin position="51"/>
        <end position="63"/>
    </location>
</feature>
<feature type="transmembrane region" description="Helical" evidence="2">
    <location>
        <begin position="69"/>
        <end position="95"/>
    </location>
</feature>
<sequence length="136" mass="14748">MTAKTPTLLIAIGSLIVIGCGPSGRDLSDQQWLEMQSDMQQERAEVGQQRDQLETDRREWDQRERSDSILAAVIASGGLLLACGLPLLVVAILLWPRPSESSSEAVCDVLLEEVVLHASNSDAPRLESTGEPPEIA</sequence>
<organism evidence="3 4">
    <name type="scientific">Rubripirellula tenax</name>
    <dbReference type="NCBI Taxonomy" id="2528015"/>
    <lineage>
        <taxon>Bacteria</taxon>
        <taxon>Pseudomonadati</taxon>
        <taxon>Planctomycetota</taxon>
        <taxon>Planctomycetia</taxon>
        <taxon>Pirellulales</taxon>
        <taxon>Pirellulaceae</taxon>
        <taxon>Rubripirellula</taxon>
    </lineage>
</organism>
<keyword evidence="4" id="KW-1185">Reference proteome</keyword>
<protein>
    <submittedName>
        <fullName evidence="3">Uncharacterized protein</fullName>
    </submittedName>
</protein>
<reference evidence="3 4" key="1">
    <citation type="submission" date="2019-02" db="EMBL/GenBank/DDBJ databases">
        <title>Deep-cultivation of Planctomycetes and their phenomic and genomic characterization uncovers novel biology.</title>
        <authorList>
            <person name="Wiegand S."/>
            <person name="Jogler M."/>
            <person name="Boedeker C."/>
            <person name="Pinto D."/>
            <person name="Vollmers J."/>
            <person name="Rivas-Marin E."/>
            <person name="Kohn T."/>
            <person name="Peeters S.H."/>
            <person name="Heuer A."/>
            <person name="Rast P."/>
            <person name="Oberbeckmann S."/>
            <person name="Bunk B."/>
            <person name="Jeske O."/>
            <person name="Meyerdierks A."/>
            <person name="Storesund J.E."/>
            <person name="Kallscheuer N."/>
            <person name="Luecker S."/>
            <person name="Lage O.M."/>
            <person name="Pohl T."/>
            <person name="Merkel B.J."/>
            <person name="Hornburger P."/>
            <person name="Mueller R.-W."/>
            <person name="Bruemmer F."/>
            <person name="Labrenz M."/>
            <person name="Spormann A.M."/>
            <person name="Op Den Camp H."/>
            <person name="Overmann J."/>
            <person name="Amann R."/>
            <person name="Jetten M.S.M."/>
            <person name="Mascher T."/>
            <person name="Medema M.H."/>
            <person name="Devos D.P."/>
            <person name="Kaster A.-K."/>
            <person name="Ovreas L."/>
            <person name="Rohde M."/>
            <person name="Galperin M.Y."/>
            <person name="Jogler C."/>
        </authorList>
    </citation>
    <scope>NUCLEOTIDE SEQUENCE [LARGE SCALE GENOMIC DNA]</scope>
    <source>
        <strain evidence="3 4">Poly51</strain>
    </source>
</reference>
<name>A0A5C6EAD3_9BACT</name>
<comment type="caution">
    <text evidence="3">The sequence shown here is derived from an EMBL/GenBank/DDBJ whole genome shotgun (WGS) entry which is preliminary data.</text>
</comment>
<dbReference type="AlphaFoldDB" id="A0A5C6EAD3"/>
<dbReference type="Proteomes" id="UP000318288">
    <property type="component" value="Unassembled WGS sequence"/>
</dbReference>
<dbReference type="EMBL" id="SJPW01000013">
    <property type="protein sequence ID" value="TWU44446.1"/>
    <property type="molecule type" value="Genomic_DNA"/>
</dbReference>
<feature type="region of interest" description="Disordered" evidence="1">
    <location>
        <begin position="37"/>
        <end position="63"/>
    </location>
</feature>
<evidence type="ECO:0000313" key="3">
    <source>
        <dbReference type="EMBL" id="TWU44446.1"/>
    </source>
</evidence>
<dbReference type="OrthoDB" id="288335at2"/>
<evidence type="ECO:0000256" key="2">
    <source>
        <dbReference type="SAM" id="Phobius"/>
    </source>
</evidence>
<keyword evidence="2" id="KW-0812">Transmembrane</keyword>
<gene>
    <name evidence="3" type="ORF">Poly51_61320</name>
</gene>
<proteinExistence type="predicted"/>